<sequence>MLSVYDGIGRDWDSALVLTAGQNHQFGSLIPTADETQARSKEKRSELIKRNNPRKRERPWQGKKRVLPRTANWASAHPDWPVGGALMTAHDTVTPRMKGAELT</sequence>
<proteinExistence type="predicted"/>
<feature type="compositionally biased region" description="Basic residues" evidence="1">
    <location>
        <begin position="51"/>
        <end position="67"/>
    </location>
</feature>
<dbReference type="EMBL" id="BGZK01001849">
    <property type="protein sequence ID" value="GBP87273.1"/>
    <property type="molecule type" value="Genomic_DNA"/>
</dbReference>
<comment type="caution">
    <text evidence="2">The sequence shown here is derived from an EMBL/GenBank/DDBJ whole genome shotgun (WGS) entry which is preliminary data.</text>
</comment>
<dbReference type="AlphaFoldDB" id="A0A4C1ZJD9"/>
<name>A0A4C1ZJD9_EUMVA</name>
<evidence type="ECO:0000313" key="3">
    <source>
        <dbReference type="Proteomes" id="UP000299102"/>
    </source>
</evidence>
<organism evidence="2 3">
    <name type="scientific">Eumeta variegata</name>
    <name type="common">Bagworm moth</name>
    <name type="synonym">Eumeta japonica</name>
    <dbReference type="NCBI Taxonomy" id="151549"/>
    <lineage>
        <taxon>Eukaryota</taxon>
        <taxon>Metazoa</taxon>
        <taxon>Ecdysozoa</taxon>
        <taxon>Arthropoda</taxon>
        <taxon>Hexapoda</taxon>
        <taxon>Insecta</taxon>
        <taxon>Pterygota</taxon>
        <taxon>Neoptera</taxon>
        <taxon>Endopterygota</taxon>
        <taxon>Lepidoptera</taxon>
        <taxon>Glossata</taxon>
        <taxon>Ditrysia</taxon>
        <taxon>Tineoidea</taxon>
        <taxon>Psychidae</taxon>
        <taxon>Oiketicinae</taxon>
        <taxon>Eumeta</taxon>
    </lineage>
</organism>
<keyword evidence="3" id="KW-1185">Reference proteome</keyword>
<gene>
    <name evidence="2" type="ORF">EVAR_64182_1</name>
</gene>
<evidence type="ECO:0000313" key="2">
    <source>
        <dbReference type="EMBL" id="GBP87273.1"/>
    </source>
</evidence>
<reference evidence="2 3" key="1">
    <citation type="journal article" date="2019" name="Commun. Biol.">
        <title>The bagworm genome reveals a unique fibroin gene that provides high tensile strength.</title>
        <authorList>
            <person name="Kono N."/>
            <person name="Nakamura H."/>
            <person name="Ohtoshi R."/>
            <person name="Tomita M."/>
            <person name="Numata K."/>
            <person name="Arakawa K."/>
        </authorList>
    </citation>
    <scope>NUCLEOTIDE SEQUENCE [LARGE SCALE GENOMIC DNA]</scope>
</reference>
<dbReference type="Proteomes" id="UP000299102">
    <property type="component" value="Unassembled WGS sequence"/>
</dbReference>
<evidence type="ECO:0000256" key="1">
    <source>
        <dbReference type="SAM" id="MobiDB-lite"/>
    </source>
</evidence>
<feature type="region of interest" description="Disordered" evidence="1">
    <location>
        <begin position="31"/>
        <end position="67"/>
    </location>
</feature>
<accession>A0A4C1ZJD9</accession>
<feature type="compositionally biased region" description="Basic and acidic residues" evidence="1">
    <location>
        <begin position="36"/>
        <end position="49"/>
    </location>
</feature>
<protein>
    <submittedName>
        <fullName evidence="2">Uncharacterized protein</fullName>
    </submittedName>
</protein>